<dbReference type="GO" id="GO:0003677">
    <property type="term" value="F:DNA binding"/>
    <property type="evidence" value="ECO:0007669"/>
    <property type="project" value="UniProtKB-KW"/>
</dbReference>
<dbReference type="PANTHER" id="PTHR30204:SF90">
    <property type="entry name" value="HTH-TYPE TRANSCRIPTIONAL ACTIVATOR MTA"/>
    <property type="match status" value="1"/>
</dbReference>
<dbReference type="CDD" id="cd01106">
    <property type="entry name" value="HTH_TipAL-Mta"/>
    <property type="match status" value="1"/>
</dbReference>
<evidence type="ECO:0000256" key="1">
    <source>
        <dbReference type="ARBA" id="ARBA00023125"/>
    </source>
</evidence>
<feature type="transmembrane region" description="Helical" evidence="2">
    <location>
        <begin position="143"/>
        <end position="162"/>
    </location>
</feature>
<feature type="domain" description="HTH merR-type" evidence="3">
    <location>
        <begin position="4"/>
        <end position="73"/>
    </location>
</feature>
<feature type="transmembrane region" description="Helical" evidence="2">
    <location>
        <begin position="168"/>
        <end position="188"/>
    </location>
</feature>
<comment type="caution">
    <text evidence="4">The sequence shown here is derived from an EMBL/GenBank/DDBJ whole genome shotgun (WGS) entry which is preliminary data.</text>
</comment>
<dbReference type="RefSeq" id="WP_181460297.1">
    <property type="nucleotide sequence ID" value="NZ_JACEGE010000021.1"/>
</dbReference>
<dbReference type="PRINTS" id="PR00040">
    <property type="entry name" value="HTHMERR"/>
</dbReference>
<dbReference type="Pfam" id="PF13411">
    <property type="entry name" value="MerR_1"/>
    <property type="match status" value="1"/>
</dbReference>
<evidence type="ECO:0000259" key="3">
    <source>
        <dbReference type="PROSITE" id="PS50937"/>
    </source>
</evidence>
<reference evidence="4 5" key="1">
    <citation type="submission" date="2020-07" db="EMBL/GenBank/DDBJ databases">
        <title>Molecular and genomic characterization of Streptococcus porcinus isolated from diseased swine in Brazil.</title>
        <authorList>
            <person name="Moreno L.Z."/>
            <person name="Matajira C.E.C."/>
            <person name="Poor A.P."/>
            <person name="Dutra M.C."/>
            <person name="Moreno A.M."/>
        </authorList>
    </citation>
    <scope>NUCLEOTIDE SEQUENCE [LARGE SCALE GENOMIC DNA]</scope>
    <source>
        <strain evidence="4 5">SP0816-2</strain>
    </source>
</reference>
<accession>A0A7V9WT08</accession>
<dbReference type="SUPFAM" id="SSF46955">
    <property type="entry name" value="Putative DNA-binding domain"/>
    <property type="match status" value="1"/>
</dbReference>
<dbReference type="PANTHER" id="PTHR30204">
    <property type="entry name" value="REDOX-CYCLING DRUG-SENSING TRANSCRIPTIONAL ACTIVATOR SOXR"/>
    <property type="match status" value="1"/>
</dbReference>
<dbReference type="EMBL" id="JACEGE010000021">
    <property type="protein sequence ID" value="MBA2796328.1"/>
    <property type="molecule type" value="Genomic_DNA"/>
</dbReference>
<name>A0A7V9WT08_STRPO</name>
<dbReference type="AlphaFoldDB" id="A0A7V9WT08"/>
<dbReference type="Proteomes" id="UP000524462">
    <property type="component" value="Unassembled WGS sequence"/>
</dbReference>
<protein>
    <submittedName>
        <fullName evidence="4">MerR family transcriptional regulator</fullName>
    </submittedName>
</protein>
<keyword evidence="2" id="KW-0812">Transmembrane</keyword>
<keyword evidence="2" id="KW-1133">Transmembrane helix</keyword>
<dbReference type="Gene3D" id="1.10.1660.10">
    <property type="match status" value="1"/>
</dbReference>
<proteinExistence type="predicted"/>
<sequence length="239" mass="27745">MLETFSTGQVAKHLGVSVRTIQYYDKRDLLKPSEITEAGRRLYNQADIDMLSLVCYLRELDFSINSIKSILTEETNQELLDVLIREHIVSLKNDIAKKQTTLDSCVNLLKNIQSDQKESVDYLLGISRVMRNQEKWKQMQQGMTGFLLSFCLTYGLMLYLAVHYNLKWLLWAGMALFLGSVSGLVFYYKKKVSYLCIHCQKTFDPSFKDFQLAKQSPRTRKVKCPYCHKTSHCLEILKN</sequence>
<dbReference type="PROSITE" id="PS50937">
    <property type="entry name" value="HTH_MERR_2"/>
    <property type="match status" value="1"/>
</dbReference>
<organism evidence="4 5">
    <name type="scientific">Streptococcus porcinus</name>
    <dbReference type="NCBI Taxonomy" id="1340"/>
    <lineage>
        <taxon>Bacteria</taxon>
        <taxon>Bacillati</taxon>
        <taxon>Bacillota</taxon>
        <taxon>Bacilli</taxon>
        <taxon>Lactobacillales</taxon>
        <taxon>Streptococcaceae</taxon>
        <taxon>Streptococcus</taxon>
    </lineage>
</organism>
<evidence type="ECO:0000256" key="2">
    <source>
        <dbReference type="SAM" id="Phobius"/>
    </source>
</evidence>
<dbReference type="InterPro" id="IPR000551">
    <property type="entry name" value="MerR-type_HTH_dom"/>
</dbReference>
<dbReference type="SMART" id="SM00422">
    <property type="entry name" value="HTH_MERR"/>
    <property type="match status" value="1"/>
</dbReference>
<dbReference type="InterPro" id="IPR009061">
    <property type="entry name" value="DNA-bd_dom_put_sf"/>
</dbReference>
<dbReference type="GO" id="GO:0003700">
    <property type="term" value="F:DNA-binding transcription factor activity"/>
    <property type="evidence" value="ECO:0007669"/>
    <property type="project" value="InterPro"/>
</dbReference>
<evidence type="ECO:0000313" key="5">
    <source>
        <dbReference type="Proteomes" id="UP000524462"/>
    </source>
</evidence>
<evidence type="ECO:0000313" key="4">
    <source>
        <dbReference type="EMBL" id="MBA2796328.1"/>
    </source>
</evidence>
<gene>
    <name evidence="4" type="ORF">H1B29_07535</name>
</gene>
<dbReference type="InterPro" id="IPR047057">
    <property type="entry name" value="MerR_fam"/>
</dbReference>
<keyword evidence="1" id="KW-0238">DNA-binding</keyword>
<keyword evidence="2" id="KW-0472">Membrane</keyword>